<dbReference type="OrthoDB" id="192739at2"/>
<dbReference type="EMBL" id="CP011390">
    <property type="protein sequence ID" value="ANE51839.1"/>
    <property type="molecule type" value="Genomic_DNA"/>
</dbReference>
<evidence type="ECO:0000313" key="2">
    <source>
        <dbReference type="EMBL" id="ANE51839.1"/>
    </source>
</evidence>
<gene>
    <name evidence="2" type="ORF">SY85_16420</name>
</gene>
<dbReference type="PANTHER" id="PTHR21366:SF22">
    <property type="entry name" value="VOC DOMAIN-CONTAINING PROTEIN"/>
    <property type="match status" value="1"/>
</dbReference>
<dbReference type="InterPro" id="IPR037523">
    <property type="entry name" value="VOC_core"/>
</dbReference>
<dbReference type="SUPFAM" id="SSF54593">
    <property type="entry name" value="Glyoxalase/Bleomycin resistance protein/Dihydroxybiphenyl dioxygenase"/>
    <property type="match status" value="1"/>
</dbReference>
<dbReference type="InterPro" id="IPR029068">
    <property type="entry name" value="Glyas_Bleomycin-R_OHBP_Dase"/>
</dbReference>
<evidence type="ECO:0000259" key="1">
    <source>
        <dbReference type="PROSITE" id="PS51819"/>
    </source>
</evidence>
<accession>A0A172TXM1</accession>
<reference evidence="2 3" key="2">
    <citation type="journal article" date="2016" name="Int. J. Syst. Evol. Microbiol.">
        <title>Flavisolibacter tropicus sp. nov., isolated from tropical soil.</title>
        <authorList>
            <person name="Lee J.J."/>
            <person name="Kang M.S."/>
            <person name="Kim G.S."/>
            <person name="Lee C.S."/>
            <person name="Lim S."/>
            <person name="Lee J."/>
            <person name="Roh S.H."/>
            <person name="Kang H."/>
            <person name="Ha J.M."/>
            <person name="Bae S."/>
            <person name="Jung H.Y."/>
            <person name="Kim M.K."/>
        </authorList>
    </citation>
    <scope>NUCLEOTIDE SEQUENCE [LARGE SCALE GENOMIC DNA]</scope>
    <source>
        <strain evidence="2 3">LCS9</strain>
    </source>
</reference>
<proteinExistence type="predicted"/>
<evidence type="ECO:0000313" key="3">
    <source>
        <dbReference type="Proteomes" id="UP000077177"/>
    </source>
</evidence>
<dbReference type="RefSeq" id="WP_066405973.1">
    <property type="nucleotide sequence ID" value="NZ_CP011390.1"/>
</dbReference>
<protein>
    <submittedName>
        <fullName evidence="2">Glyoxalase</fullName>
    </submittedName>
</protein>
<organism evidence="2 3">
    <name type="scientific">Flavisolibacter tropicus</name>
    <dbReference type="NCBI Taxonomy" id="1492898"/>
    <lineage>
        <taxon>Bacteria</taxon>
        <taxon>Pseudomonadati</taxon>
        <taxon>Bacteroidota</taxon>
        <taxon>Chitinophagia</taxon>
        <taxon>Chitinophagales</taxon>
        <taxon>Chitinophagaceae</taxon>
        <taxon>Flavisolibacter</taxon>
    </lineage>
</organism>
<dbReference type="InterPro" id="IPR050383">
    <property type="entry name" value="GlyoxalaseI/FosfomycinResist"/>
</dbReference>
<keyword evidence="3" id="KW-1185">Reference proteome</keyword>
<dbReference type="PANTHER" id="PTHR21366">
    <property type="entry name" value="GLYOXALASE FAMILY PROTEIN"/>
    <property type="match status" value="1"/>
</dbReference>
<dbReference type="STRING" id="1492898.SY85_16420"/>
<dbReference type="KEGG" id="fla:SY85_16420"/>
<sequence>MRIARIKETCIYVTNLDQTEQFYNGQLGLPVISKVQGRHIFFRAGESVLLCFIAAQTKQESELPPHGATGSVHLAFEVEKDAYASTLEEMQQKSIPILHQHLWKGNLRSFYFHDPDGNLVEVIEEGLWEE</sequence>
<dbReference type="InterPro" id="IPR004360">
    <property type="entry name" value="Glyas_Fos-R_dOase_dom"/>
</dbReference>
<name>A0A172TXM1_9BACT</name>
<dbReference type="Gene3D" id="3.10.180.10">
    <property type="entry name" value="2,3-Dihydroxybiphenyl 1,2-Dioxygenase, domain 1"/>
    <property type="match status" value="1"/>
</dbReference>
<dbReference type="Pfam" id="PF00903">
    <property type="entry name" value="Glyoxalase"/>
    <property type="match status" value="1"/>
</dbReference>
<reference evidence="3" key="1">
    <citation type="submission" date="2015-01" db="EMBL/GenBank/DDBJ databases">
        <title>Flavisolibacter sp./LCS9/ whole genome sequencing.</title>
        <authorList>
            <person name="Kim M.K."/>
            <person name="Srinivasan S."/>
            <person name="Lee J.-J."/>
        </authorList>
    </citation>
    <scope>NUCLEOTIDE SEQUENCE [LARGE SCALE GENOMIC DNA]</scope>
    <source>
        <strain evidence="3">LCS9</strain>
    </source>
</reference>
<feature type="domain" description="VOC" evidence="1">
    <location>
        <begin position="5"/>
        <end position="125"/>
    </location>
</feature>
<dbReference type="Proteomes" id="UP000077177">
    <property type="component" value="Chromosome"/>
</dbReference>
<dbReference type="AlphaFoldDB" id="A0A172TXM1"/>
<dbReference type="PROSITE" id="PS51819">
    <property type="entry name" value="VOC"/>
    <property type="match status" value="1"/>
</dbReference>